<protein>
    <submittedName>
        <fullName evidence="1">Uncharacterized protein</fullName>
    </submittedName>
</protein>
<evidence type="ECO:0000313" key="2">
    <source>
        <dbReference type="Proteomes" id="UP000475862"/>
    </source>
</evidence>
<comment type="caution">
    <text evidence="1">The sequence shown here is derived from an EMBL/GenBank/DDBJ whole genome shotgun (WGS) entry which is preliminary data.</text>
</comment>
<accession>A0A6G0T3M8</accession>
<sequence>WVINSIATSTKSKGGHWSHLNIISTKDSFFFYLRLQIVVKFSQDQFLHLFQYFVWINYWNNLDTFRKCLNHRVQVWTNCFGYIFLSDFKMYVFSLLHRIEVKCISSIFLYISYQGYGLFSMNIEGTYYLRICMSLIPGTFVMRRYIRRIWSQNIINYRSCDEIDELGQKYFY</sequence>
<dbReference type="AlphaFoldDB" id="A0A6G0T3M8"/>
<evidence type="ECO:0000313" key="1">
    <source>
        <dbReference type="EMBL" id="KAE9525018.1"/>
    </source>
</evidence>
<organism evidence="1 2">
    <name type="scientific">Aphis glycines</name>
    <name type="common">Soybean aphid</name>
    <dbReference type="NCBI Taxonomy" id="307491"/>
    <lineage>
        <taxon>Eukaryota</taxon>
        <taxon>Metazoa</taxon>
        <taxon>Ecdysozoa</taxon>
        <taxon>Arthropoda</taxon>
        <taxon>Hexapoda</taxon>
        <taxon>Insecta</taxon>
        <taxon>Pterygota</taxon>
        <taxon>Neoptera</taxon>
        <taxon>Paraneoptera</taxon>
        <taxon>Hemiptera</taxon>
        <taxon>Sternorrhyncha</taxon>
        <taxon>Aphidomorpha</taxon>
        <taxon>Aphidoidea</taxon>
        <taxon>Aphididae</taxon>
        <taxon>Aphidini</taxon>
        <taxon>Aphis</taxon>
        <taxon>Aphis</taxon>
    </lineage>
</organism>
<name>A0A6G0T3M8_APHGL</name>
<gene>
    <name evidence="1" type="ORF">AGLY_015068</name>
</gene>
<dbReference type="Proteomes" id="UP000475862">
    <property type="component" value="Unassembled WGS sequence"/>
</dbReference>
<proteinExistence type="predicted"/>
<reference evidence="1 2" key="1">
    <citation type="submission" date="2019-08" db="EMBL/GenBank/DDBJ databases">
        <title>The genome of the soybean aphid Biotype 1, its phylome, world population structure and adaptation to the North American continent.</title>
        <authorList>
            <person name="Giordano R."/>
            <person name="Donthu R.K."/>
            <person name="Hernandez A.G."/>
            <person name="Wright C.L."/>
            <person name="Zimin A.V."/>
        </authorList>
    </citation>
    <scope>NUCLEOTIDE SEQUENCE [LARGE SCALE GENOMIC DNA]</scope>
    <source>
        <tissue evidence="1">Whole aphids</tissue>
    </source>
</reference>
<feature type="non-terminal residue" evidence="1">
    <location>
        <position position="1"/>
    </location>
</feature>
<keyword evidence="2" id="KW-1185">Reference proteome</keyword>
<dbReference type="EMBL" id="VYZN01000065">
    <property type="protein sequence ID" value="KAE9525018.1"/>
    <property type="molecule type" value="Genomic_DNA"/>
</dbReference>